<dbReference type="SMART" id="SM00129">
    <property type="entry name" value="KISc"/>
    <property type="match status" value="1"/>
</dbReference>
<dbReference type="InterPro" id="IPR001752">
    <property type="entry name" value="Kinesin_motor_dom"/>
</dbReference>
<accession>A0A179FZM9</accession>
<evidence type="ECO:0000313" key="5">
    <source>
        <dbReference type="Proteomes" id="UP000078397"/>
    </source>
</evidence>
<gene>
    <name evidence="4" type="ORF">VFPPC_03235</name>
</gene>
<dbReference type="GO" id="GO:0005819">
    <property type="term" value="C:spindle"/>
    <property type="evidence" value="ECO:0007669"/>
    <property type="project" value="TreeGrafter"/>
</dbReference>
<dbReference type="GO" id="GO:0016887">
    <property type="term" value="F:ATP hydrolysis activity"/>
    <property type="evidence" value="ECO:0007669"/>
    <property type="project" value="TreeGrafter"/>
</dbReference>
<protein>
    <submittedName>
        <fullName evidence="4">Kinesin motor domain-containing protein</fullName>
    </submittedName>
</protein>
<dbReference type="GO" id="GO:0008017">
    <property type="term" value="F:microtubule binding"/>
    <property type="evidence" value="ECO:0007669"/>
    <property type="project" value="InterPro"/>
</dbReference>
<dbReference type="EMBL" id="LSBJ02000002">
    <property type="protein sequence ID" value="OAQ70837.1"/>
    <property type="molecule type" value="Genomic_DNA"/>
</dbReference>
<sequence>MEEFIRSNLDRYQWLIERVKPAAKPKQPPNSSTSIDNIVCARVRPLSDEETAEGLPSSIFTRVHEPGTFDAHELRHPVRGKPVLRSSNYTVDRSYGPDASTEAIYNDSVKHLVSWVWGGGIGTLFAYGQTGSGKTFTVSGIEKLVVKDLLESNLEGDRKIYISVTEFAGNSAFDLLNSRRPISVLEDSFGNTQLAGALEHQVQSTSDVLAHIEYATKFRRTEATQKNDTSSRSHAICRIRVEIQDIPSAEDGILYLVDLAGSEAARDRETHSAERMKEAKEINISLSVLKDCIRGKIEADAPVGTQTKRKPYVPFRQSALTKVLKHVFDPAGTRSCKNVVMACVNPCLLDISASRNTLRYAEMLRVFVPQVKEVKYRESVPATWNNEQLREWIAANSGSPAIDAAILAPIETGAQLVRLPAPEFESRCLKTPGVIHEQAFAFRSKLWQLHVDSRRPKEKAQGKEDEDDGPDSVLGHFKRFDRSSSRDLDGSAESTPFKDRIRPGMAVSWTQKKNSYVGGFWTDLNIALILCPAAAVGPTTQDTQGRRVDAQFEGNKTADGKAKRYLCAMVLPAVFPGAFEVSVWRYVVVDVDDMEKEVILEYDSATRFYHLAV</sequence>
<dbReference type="GO" id="GO:0007018">
    <property type="term" value="P:microtubule-based movement"/>
    <property type="evidence" value="ECO:0007669"/>
    <property type="project" value="InterPro"/>
</dbReference>
<evidence type="ECO:0000313" key="4">
    <source>
        <dbReference type="EMBL" id="OAQ70837.1"/>
    </source>
</evidence>
<comment type="similarity">
    <text evidence="1">Belongs to the TRAFAC class myosin-kinesin ATPase superfamily. Kinesin family.</text>
</comment>
<keyword evidence="1" id="KW-0505">Motor protein</keyword>
<dbReference type="Gene3D" id="3.40.850.10">
    <property type="entry name" value="Kinesin motor domain"/>
    <property type="match status" value="1"/>
</dbReference>
<dbReference type="SUPFAM" id="SSF52540">
    <property type="entry name" value="P-loop containing nucleoside triphosphate hydrolases"/>
    <property type="match status" value="1"/>
</dbReference>
<reference evidence="4 5" key="1">
    <citation type="journal article" date="2016" name="PLoS Pathog.">
        <title>Biosynthesis of antibiotic leucinostatins in bio-control fungus Purpureocillium lilacinum and their inhibition on phytophthora revealed by genome mining.</title>
        <authorList>
            <person name="Wang G."/>
            <person name="Liu Z."/>
            <person name="Lin R."/>
            <person name="Li E."/>
            <person name="Mao Z."/>
            <person name="Ling J."/>
            <person name="Yang Y."/>
            <person name="Yin W.B."/>
            <person name="Xie B."/>
        </authorList>
    </citation>
    <scope>NUCLEOTIDE SEQUENCE [LARGE SCALE GENOMIC DNA]</scope>
    <source>
        <strain evidence="4">170</strain>
    </source>
</reference>
<dbReference type="PANTHER" id="PTHR24115:SF0">
    <property type="entry name" value="FI21273P1-RELATED"/>
    <property type="match status" value="1"/>
</dbReference>
<name>A0A179FZM9_METCM</name>
<dbReference type="STRING" id="1380566.A0A179FZM9"/>
<feature type="domain" description="Kinesin motor" evidence="3">
    <location>
        <begin position="36"/>
        <end position="367"/>
    </location>
</feature>
<dbReference type="GO" id="GO:0005871">
    <property type="term" value="C:kinesin complex"/>
    <property type="evidence" value="ECO:0007669"/>
    <property type="project" value="TreeGrafter"/>
</dbReference>
<keyword evidence="5" id="KW-1185">Reference proteome</keyword>
<evidence type="ECO:0000259" key="3">
    <source>
        <dbReference type="PROSITE" id="PS50067"/>
    </source>
</evidence>
<feature type="compositionally biased region" description="Basic and acidic residues" evidence="2">
    <location>
        <begin position="453"/>
        <end position="463"/>
    </location>
</feature>
<dbReference type="OrthoDB" id="3176171at2759"/>
<dbReference type="AlphaFoldDB" id="A0A179FZM9"/>
<dbReference type="KEGG" id="pchm:VFPPC_03235"/>
<keyword evidence="1" id="KW-0547">Nucleotide-binding</keyword>
<dbReference type="Pfam" id="PF00225">
    <property type="entry name" value="Kinesin"/>
    <property type="match status" value="1"/>
</dbReference>
<dbReference type="GO" id="GO:0005524">
    <property type="term" value="F:ATP binding"/>
    <property type="evidence" value="ECO:0007669"/>
    <property type="project" value="UniProtKB-UniRule"/>
</dbReference>
<proteinExistence type="inferred from homology"/>
<feature type="binding site" evidence="1">
    <location>
        <begin position="128"/>
        <end position="135"/>
    </location>
    <ligand>
        <name>ATP</name>
        <dbReference type="ChEBI" id="CHEBI:30616"/>
    </ligand>
</feature>
<feature type="region of interest" description="Disordered" evidence="2">
    <location>
        <begin position="453"/>
        <end position="477"/>
    </location>
</feature>
<dbReference type="InterPro" id="IPR036961">
    <property type="entry name" value="Kinesin_motor_dom_sf"/>
</dbReference>
<dbReference type="GeneID" id="28846757"/>
<comment type="caution">
    <text evidence="4">The sequence shown here is derived from an EMBL/GenBank/DDBJ whole genome shotgun (WGS) entry which is preliminary data.</text>
</comment>
<dbReference type="PANTHER" id="PTHR24115">
    <property type="entry name" value="KINESIN-RELATED"/>
    <property type="match status" value="1"/>
</dbReference>
<evidence type="ECO:0000256" key="1">
    <source>
        <dbReference type="PROSITE-ProRule" id="PRU00283"/>
    </source>
</evidence>
<evidence type="ECO:0000256" key="2">
    <source>
        <dbReference type="SAM" id="MobiDB-lite"/>
    </source>
</evidence>
<dbReference type="Proteomes" id="UP000078397">
    <property type="component" value="Unassembled WGS sequence"/>
</dbReference>
<dbReference type="InterPro" id="IPR027417">
    <property type="entry name" value="P-loop_NTPase"/>
</dbReference>
<dbReference type="GO" id="GO:0003777">
    <property type="term" value="F:microtubule motor activity"/>
    <property type="evidence" value="ECO:0007669"/>
    <property type="project" value="InterPro"/>
</dbReference>
<dbReference type="PRINTS" id="PR00380">
    <property type="entry name" value="KINESINHEAVY"/>
</dbReference>
<dbReference type="GO" id="GO:0005874">
    <property type="term" value="C:microtubule"/>
    <property type="evidence" value="ECO:0007669"/>
    <property type="project" value="TreeGrafter"/>
</dbReference>
<dbReference type="RefSeq" id="XP_018147374.1">
    <property type="nucleotide sequence ID" value="XM_018282763.1"/>
</dbReference>
<dbReference type="InterPro" id="IPR027640">
    <property type="entry name" value="Kinesin-like_fam"/>
</dbReference>
<organism evidence="4 5">
    <name type="scientific">Pochonia chlamydosporia 170</name>
    <dbReference type="NCBI Taxonomy" id="1380566"/>
    <lineage>
        <taxon>Eukaryota</taxon>
        <taxon>Fungi</taxon>
        <taxon>Dikarya</taxon>
        <taxon>Ascomycota</taxon>
        <taxon>Pezizomycotina</taxon>
        <taxon>Sordariomycetes</taxon>
        <taxon>Hypocreomycetidae</taxon>
        <taxon>Hypocreales</taxon>
        <taxon>Clavicipitaceae</taxon>
        <taxon>Pochonia</taxon>
    </lineage>
</organism>
<dbReference type="PROSITE" id="PS50067">
    <property type="entry name" value="KINESIN_MOTOR_2"/>
    <property type="match status" value="1"/>
</dbReference>
<keyword evidence="1" id="KW-0067">ATP-binding</keyword>